<organism evidence="1 3">
    <name type="scientific">Bugula neritina</name>
    <name type="common">Brown bryozoan</name>
    <name type="synonym">Sertularia neritina</name>
    <dbReference type="NCBI Taxonomy" id="10212"/>
    <lineage>
        <taxon>Eukaryota</taxon>
        <taxon>Metazoa</taxon>
        <taxon>Spiralia</taxon>
        <taxon>Lophotrochozoa</taxon>
        <taxon>Bryozoa</taxon>
        <taxon>Gymnolaemata</taxon>
        <taxon>Cheilostomatida</taxon>
        <taxon>Flustrina</taxon>
        <taxon>Buguloidea</taxon>
        <taxon>Bugulidae</taxon>
        <taxon>Bugula</taxon>
    </lineage>
</organism>
<proteinExistence type="predicted"/>
<evidence type="ECO:0000313" key="2">
    <source>
        <dbReference type="EMBL" id="KAF6041141.1"/>
    </source>
</evidence>
<reference evidence="1 3" key="2">
    <citation type="submission" date="2020-06" db="EMBL/GenBank/DDBJ databases">
        <title>Draft genome of Bugula neritina, a colonial animal packing powerful symbionts and potential medicines.</title>
        <authorList>
            <person name="Rayko M."/>
        </authorList>
    </citation>
    <scope>NUCLEOTIDE SEQUENCE [LARGE SCALE GENOMIC DNA]</scope>
    <source>
        <strain evidence="1">Kwan_BN1</strain>
    </source>
</reference>
<dbReference type="AlphaFoldDB" id="A0A7J7KS78"/>
<dbReference type="OrthoDB" id="6324586at2759"/>
<keyword evidence="3" id="KW-1185">Reference proteome</keyword>
<dbReference type="EMBL" id="VXIV02000073">
    <property type="protein sequence ID" value="KAF6041141.1"/>
    <property type="molecule type" value="Genomic_DNA"/>
</dbReference>
<dbReference type="Proteomes" id="UP000593567">
    <property type="component" value="Unassembled WGS sequence"/>
</dbReference>
<gene>
    <name evidence="2" type="ORF">EB796_000554</name>
    <name evidence="1" type="ORF">EB796_000734</name>
</gene>
<comment type="caution">
    <text evidence="1">The sequence shown here is derived from an EMBL/GenBank/DDBJ whole genome shotgun (WGS) entry which is preliminary data.</text>
</comment>
<dbReference type="EMBL" id="VXIV02000091">
    <property type="protein sequence ID" value="KAF6040955.1"/>
    <property type="molecule type" value="Genomic_DNA"/>
</dbReference>
<protein>
    <submittedName>
        <fullName evidence="1">Uncharacterized protein</fullName>
    </submittedName>
</protein>
<evidence type="ECO:0000313" key="3">
    <source>
        <dbReference type="Proteomes" id="UP000593567"/>
    </source>
</evidence>
<reference evidence="1 3" key="1">
    <citation type="submission" date="2019-09" db="EMBL/GenBank/DDBJ databases">
        <authorList>
            <person name="Raiko M."/>
            <person name="Komissarov A."/>
            <person name="Rhodes A."/>
            <person name="Kliver S."/>
            <person name="Lim-Fong G."/>
            <person name="Kwan J."/>
            <person name="O'Brien S.J."/>
            <person name="Lopez J.V."/>
        </authorList>
    </citation>
    <scope>NUCLEOTIDE SEQUENCE [LARGE SCALE GENOMIC DNA]</scope>
    <source>
        <strain evidence="1">Kwan_BN1</strain>
    </source>
</reference>
<sequence>MLDGFNFCCKVISFAEFQKYGVYFIDMPEGPSAATCINGMWSPDTRPKCVDNQYPMLPKTEELFTT</sequence>
<name>A0A7J7KS78_BUGNE</name>
<evidence type="ECO:0000313" key="1">
    <source>
        <dbReference type="EMBL" id="KAF6040955.1"/>
    </source>
</evidence>
<accession>A0A7J7KS78</accession>